<organism evidence="1">
    <name type="scientific">Sesamum radiatum</name>
    <name type="common">Black benniseed</name>
    <dbReference type="NCBI Taxonomy" id="300843"/>
    <lineage>
        <taxon>Eukaryota</taxon>
        <taxon>Viridiplantae</taxon>
        <taxon>Streptophyta</taxon>
        <taxon>Embryophyta</taxon>
        <taxon>Tracheophyta</taxon>
        <taxon>Spermatophyta</taxon>
        <taxon>Magnoliopsida</taxon>
        <taxon>eudicotyledons</taxon>
        <taxon>Gunneridae</taxon>
        <taxon>Pentapetalae</taxon>
        <taxon>asterids</taxon>
        <taxon>lamiids</taxon>
        <taxon>Lamiales</taxon>
        <taxon>Pedaliaceae</taxon>
        <taxon>Sesamum</taxon>
    </lineage>
</organism>
<name>A0AAW2S761_SESRA</name>
<reference evidence="1" key="2">
    <citation type="journal article" date="2024" name="Plant">
        <title>Genomic evolution and insights into agronomic trait innovations of Sesamum species.</title>
        <authorList>
            <person name="Miao H."/>
            <person name="Wang L."/>
            <person name="Qu L."/>
            <person name="Liu H."/>
            <person name="Sun Y."/>
            <person name="Le M."/>
            <person name="Wang Q."/>
            <person name="Wei S."/>
            <person name="Zheng Y."/>
            <person name="Lin W."/>
            <person name="Duan Y."/>
            <person name="Cao H."/>
            <person name="Xiong S."/>
            <person name="Wang X."/>
            <person name="Wei L."/>
            <person name="Li C."/>
            <person name="Ma Q."/>
            <person name="Ju M."/>
            <person name="Zhao R."/>
            <person name="Li G."/>
            <person name="Mu C."/>
            <person name="Tian Q."/>
            <person name="Mei H."/>
            <person name="Zhang T."/>
            <person name="Gao T."/>
            <person name="Zhang H."/>
        </authorList>
    </citation>
    <scope>NUCLEOTIDE SEQUENCE</scope>
    <source>
        <strain evidence="1">G02</strain>
    </source>
</reference>
<comment type="caution">
    <text evidence="1">The sequence shown here is derived from an EMBL/GenBank/DDBJ whole genome shotgun (WGS) entry which is preliminary data.</text>
</comment>
<protein>
    <submittedName>
        <fullName evidence="1">Uncharacterized protein</fullName>
    </submittedName>
</protein>
<accession>A0AAW2S761</accession>
<proteinExistence type="predicted"/>
<evidence type="ECO:0000313" key="1">
    <source>
        <dbReference type="EMBL" id="KAL0387885.1"/>
    </source>
</evidence>
<gene>
    <name evidence="1" type="ORF">Sradi_2670300</name>
</gene>
<reference evidence="1" key="1">
    <citation type="submission" date="2020-06" db="EMBL/GenBank/DDBJ databases">
        <authorList>
            <person name="Li T."/>
            <person name="Hu X."/>
            <person name="Zhang T."/>
            <person name="Song X."/>
            <person name="Zhang H."/>
            <person name="Dai N."/>
            <person name="Sheng W."/>
            <person name="Hou X."/>
            <person name="Wei L."/>
        </authorList>
    </citation>
    <scope>NUCLEOTIDE SEQUENCE</scope>
    <source>
        <strain evidence="1">G02</strain>
        <tissue evidence="1">Leaf</tissue>
    </source>
</reference>
<sequence>MEGRTRAGSKRFEVVLAAPGVGEEVYPGQEPGSGTADNNKEALTLLPIA</sequence>
<dbReference type="EMBL" id="JACGWJ010000011">
    <property type="protein sequence ID" value="KAL0387885.1"/>
    <property type="molecule type" value="Genomic_DNA"/>
</dbReference>
<dbReference type="AlphaFoldDB" id="A0AAW2S761"/>